<evidence type="ECO:0000259" key="3">
    <source>
        <dbReference type="Pfam" id="PF21783"/>
    </source>
</evidence>
<comment type="caution">
    <text evidence="4">The sequence shown here is derived from an EMBL/GenBank/DDBJ whole genome shotgun (WGS) entry which is preliminary data.</text>
</comment>
<feature type="chain" id="PRO_5045539154" evidence="2">
    <location>
        <begin position="25"/>
        <end position="339"/>
    </location>
</feature>
<keyword evidence="5" id="KW-1185">Reference proteome</keyword>
<name>A0ABX0RAU7_9GAMM</name>
<accession>A0ABX0RAU7</accession>
<sequence>MQKHALAVLITSLLTLSFSPSTLANVVPVAGCSAKAVADNQRFDAQIRNNTLAISPDEKIAVVANSERSEIIIYDLTTGKIRETLQGYLTPRNILFSPDGDYFYISDSSLGKISKIETATLKNTLNIAAGPGVFGTAISKDGKSLYANNQASSTVSHFSSEYGIASAVIQGFSQPRQGVKLSPDGKLLLVTNFVGDKITLVDTNSDSIVGEITGFNKIRAISITADGKTVFAANSGSDSIAVVDVATRKIVKTIAVGKEPYGAALTPDGKFLYSGNLADNSLSVIDVASLAVTKTVTGLNGPRQAIAFSKDNQSVWVLNADLSLVQLDRQSHSTLKTVQ</sequence>
<dbReference type="RefSeq" id="WP_167015222.1">
    <property type="nucleotide sequence ID" value="NZ_VWXF01000005.1"/>
</dbReference>
<gene>
    <name evidence="4" type="ORF">F3J40_12880</name>
</gene>
<evidence type="ECO:0000256" key="1">
    <source>
        <dbReference type="ARBA" id="ARBA00022729"/>
    </source>
</evidence>
<dbReference type="SUPFAM" id="SSF50974">
    <property type="entry name" value="Nitrous oxide reductase, N-terminal domain"/>
    <property type="match status" value="1"/>
</dbReference>
<reference evidence="4 5" key="1">
    <citation type="journal article" date="2019" name="bioRxiv">
        <title>Bacteria contribute to plant secondary compound degradation in a generalist herbivore system.</title>
        <authorList>
            <person name="Francoeur C.B."/>
            <person name="Khadempour L."/>
            <person name="Moreira-Soto R.D."/>
            <person name="Gotting K."/>
            <person name="Book A.J."/>
            <person name="Pinto-Tomas A.A."/>
            <person name="Keefover-Ring K."/>
            <person name="Currie C.R."/>
        </authorList>
    </citation>
    <scope>NUCLEOTIDE SEQUENCE [LARGE SCALE GENOMIC DNA]</scope>
    <source>
        <strain evidence="4">Acro-835</strain>
    </source>
</reference>
<evidence type="ECO:0000256" key="2">
    <source>
        <dbReference type="SAM" id="SignalP"/>
    </source>
</evidence>
<dbReference type="InterPro" id="IPR019405">
    <property type="entry name" value="Lactonase_7-beta_prop"/>
</dbReference>
<dbReference type="InterPro" id="IPR015943">
    <property type="entry name" value="WD40/YVTN_repeat-like_dom_sf"/>
</dbReference>
<dbReference type="Proteomes" id="UP001515683">
    <property type="component" value="Unassembled WGS sequence"/>
</dbReference>
<organism evidence="4 5">
    <name type="scientific">Candidatus Pantoea multigeneris</name>
    <dbReference type="NCBI Taxonomy" id="2608357"/>
    <lineage>
        <taxon>Bacteria</taxon>
        <taxon>Pseudomonadati</taxon>
        <taxon>Pseudomonadota</taxon>
        <taxon>Gammaproteobacteria</taxon>
        <taxon>Enterobacterales</taxon>
        <taxon>Erwiniaceae</taxon>
        <taxon>Pantoea</taxon>
    </lineage>
</organism>
<dbReference type="NCBIfam" id="TIGR02276">
    <property type="entry name" value="beta_rpt_yvtn"/>
    <property type="match status" value="2"/>
</dbReference>
<dbReference type="EMBL" id="VWXF01000005">
    <property type="protein sequence ID" value="NIF22492.1"/>
    <property type="molecule type" value="Genomic_DNA"/>
</dbReference>
<dbReference type="PANTHER" id="PTHR47197:SF3">
    <property type="entry name" value="DIHYDRO-HEME D1 DEHYDROGENASE"/>
    <property type="match status" value="1"/>
</dbReference>
<dbReference type="InterPro" id="IPR011964">
    <property type="entry name" value="YVTN_b-propeller_repeat"/>
</dbReference>
<dbReference type="Pfam" id="PF10282">
    <property type="entry name" value="Lactonase"/>
    <property type="match status" value="1"/>
</dbReference>
<feature type="signal peptide" evidence="2">
    <location>
        <begin position="1"/>
        <end position="24"/>
    </location>
</feature>
<dbReference type="InterPro" id="IPR051200">
    <property type="entry name" value="Host-pathogen_enzymatic-act"/>
</dbReference>
<dbReference type="InterPro" id="IPR011045">
    <property type="entry name" value="N2O_reductase_N"/>
</dbReference>
<dbReference type="Pfam" id="PF21783">
    <property type="entry name" value="YNCE"/>
    <property type="match status" value="1"/>
</dbReference>
<dbReference type="InterPro" id="IPR048433">
    <property type="entry name" value="YNCE-like_beta-prop"/>
</dbReference>
<dbReference type="Gene3D" id="2.130.10.10">
    <property type="entry name" value="YVTN repeat-like/Quinoprotein amine dehydrogenase"/>
    <property type="match status" value="2"/>
</dbReference>
<keyword evidence="1 2" id="KW-0732">Signal</keyword>
<feature type="domain" description="YNCE-like beta-propeller" evidence="3">
    <location>
        <begin position="227"/>
        <end position="321"/>
    </location>
</feature>
<evidence type="ECO:0000313" key="4">
    <source>
        <dbReference type="EMBL" id="NIF22492.1"/>
    </source>
</evidence>
<protein>
    <submittedName>
        <fullName evidence="4">Beta-propeller fold lactonase family protein</fullName>
    </submittedName>
</protein>
<evidence type="ECO:0000313" key="5">
    <source>
        <dbReference type="Proteomes" id="UP001515683"/>
    </source>
</evidence>
<proteinExistence type="predicted"/>
<dbReference type="PANTHER" id="PTHR47197">
    <property type="entry name" value="PROTEIN NIRF"/>
    <property type="match status" value="1"/>
</dbReference>